<evidence type="ECO:0000256" key="3">
    <source>
        <dbReference type="ARBA" id="ARBA00022475"/>
    </source>
</evidence>
<dbReference type="FunFam" id="3.40.50.300:FF:000127">
    <property type="entry name" value="Ribose import ATP-binding protein RbsA"/>
    <property type="match status" value="1"/>
</dbReference>
<evidence type="ECO:0000259" key="10">
    <source>
        <dbReference type="PROSITE" id="PS50893"/>
    </source>
</evidence>
<evidence type="ECO:0000256" key="8">
    <source>
        <dbReference type="ARBA" id="ARBA00022967"/>
    </source>
</evidence>
<dbReference type="Proteomes" id="UP000298468">
    <property type="component" value="Unassembled WGS sequence"/>
</dbReference>
<dbReference type="InterPro" id="IPR053466">
    <property type="entry name" value="L-arabinose_ABC_transporter"/>
</dbReference>
<dbReference type="GO" id="GO:0005886">
    <property type="term" value="C:plasma membrane"/>
    <property type="evidence" value="ECO:0007669"/>
    <property type="project" value="UniProtKB-SubCell"/>
</dbReference>
<evidence type="ECO:0000256" key="5">
    <source>
        <dbReference type="ARBA" id="ARBA00022737"/>
    </source>
</evidence>
<dbReference type="EMBL" id="SOHM01000008">
    <property type="protein sequence ID" value="TFD93541.1"/>
    <property type="molecule type" value="Genomic_DNA"/>
</dbReference>
<accession>A0A4R9BYG9</accession>
<comment type="subcellular location">
    <subcellularLocation>
        <location evidence="1">Cell membrane</location>
        <topology evidence="1">Peripheral membrane protein</topology>
    </subcellularLocation>
</comment>
<dbReference type="Pfam" id="PF00005">
    <property type="entry name" value="ABC_tran"/>
    <property type="match status" value="2"/>
</dbReference>
<keyword evidence="2" id="KW-0813">Transport</keyword>
<proteinExistence type="predicted"/>
<dbReference type="InterPro" id="IPR003593">
    <property type="entry name" value="AAA+_ATPase"/>
</dbReference>
<dbReference type="CDD" id="cd03215">
    <property type="entry name" value="ABC_Carb_Monos_II"/>
    <property type="match status" value="1"/>
</dbReference>
<dbReference type="GO" id="GO:0016887">
    <property type="term" value="F:ATP hydrolysis activity"/>
    <property type="evidence" value="ECO:0007669"/>
    <property type="project" value="InterPro"/>
</dbReference>
<dbReference type="SMART" id="SM00382">
    <property type="entry name" value="AAA"/>
    <property type="match status" value="2"/>
</dbReference>
<keyword evidence="8" id="KW-1278">Translocase</keyword>
<dbReference type="PROSITE" id="PS00211">
    <property type="entry name" value="ABC_TRANSPORTER_1"/>
    <property type="match status" value="1"/>
</dbReference>
<sequence>MRSITKEFPGVKALDKVSLTVRAEEIHAICGENGAGKSTLMKVLSGVYPFGTYDGDIVYEGQVVRFRDIKQSEAAGIVIIHQELALIPELSITENIFLGNEPGRRGIINWVDAQRRAVELLARVGLDDDPDTQVKNIGVGKQQLVEIAKALNKNVKLLILDEPTAALNESDSQHLLDLIRGLKGKGISSIMISHKLNEIEQIADQITIIRDGKSIETLDVVADGVDEDRIIRGMVGRTLGNRFPEHTATIGEVFFEVRDWTVQHPLTAERLVVKNSSFTVRRGEVVGFAGLMGAGRTELAMSLFGRSYGKFISGQVFKDGEEIKLRTVAEAIGHGIAYVSEDRKSLGLNLLDTIKRSIVSAKLSKISRGVVVNELEEAQVSEQYRKSLRIKTPTVEEGVTKLSGGNQQKVVLAKWMFTDPDLLILDEPTRGIDVGAKAEVYQIIRDLAARGTGIIMISSELPELLGVSDRIYTIFEGKITNELPVAQADPETLMRSMTSSSQKAVA</sequence>
<organism evidence="11 12">
    <name type="scientific">Cryobacterium lactosi</name>
    <dbReference type="NCBI Taxonomy" id="1259202"/>
    <lineage>
        <taxon>Bacteria</taxon>
        <taxon>Bacillati</taxon>
        <taxon>Actinomycetota</taxon>
        <taxon>Actinomycetes</taxon>
        <taxon>Micrococcales</taxon>
        <taxon>Microbacteriaceae</taxon>
        <taxon>Cryobacterium</taxon>
    </lineage>
</organism>
<feature type="domain" description="ABC transporter" evidence="10">
    <location>
        <begin position="1"/>
        <end position="234"/>
    </location>
</feature>
<dbReference type="Gene3D" id="3.40.50.300">
    <property type="entry name" value="P-loop containing nucleotide triphosphate hydrolases"/>
    <property type="match status" value="2"/>
</dbReference>
<keyword evidence="9" id="KW-0472">Membrane</keyword>
<gene>
    <name evidence="11" type="ORF">E3T61_04530</name>
</gene>
<reference evidence="11 12" key="1">
    <citation type="submission" date="2019-03" db="EMBL/GenBank/DDBJ databases">
        <title>Genomics of glacier-inhabiting Cryobacterium strains.</title>
        <authorList>
            <person name="Liu Q."/>
            <person name="Xin Y.-H."/>
        </authorList>
    </citation>
    <scope>NUCLEOTIDE SEQUENCE [LARGE SCALE GENOMIC DNA]</scope>
    <source>
        <strain evidence="11 12">Sr59</strain>
    </source>
</reference>
<dbReference type="InterPro" id="IPR027417">
    <property type="entry name" value="P-loop_NTPase"/>
</dbReference>
<dbReference type="PANTHER" id="PTHR43790:SF1">
    <property type="entry name" value="XYLOSE IMPORT ATP-BINDING PROTEIN XYLG"/>
    <property type="match status" value="1"/>
</dbReference>
<keyword evidence="12" id="KW-1185">Reference proteome</keyword>
<evidence type="ECO:0000256" key="1">
    <source>
        <dbReference type="ARBA" id="ARBA00004202"/>
    </source>
</evidence>
<evidence type="ECO:0000256" key="6">
    <source>
        <dbReference type="ARBA" id="ARBA00022741"/>
    </source>
</evidence>
<dbReference type="PANTHER" id="PTHR43790">
    <property type="entry name" value="CARBOHYDRATE TRANSPORT ATP-BINDING PROTEIN MG119-RELATED"/>
    <property type="match status" value="1"/>
</dbReference>
<dbReference type="PROSITE" id="PS50893">
    <property type="entry name" value="ABC_TRANSPORTER_2"/>
    <property type="match status" value="2"/>
</dbReference>
<keyword evidence="4" id="KW-0762">Sugar transport</keyword>
<dbReference type="RefSeq" id="WP_134639876.1">
    <property type="nucleotide sequence ID" value="NZ_SOHM01000008.1"/>
</dbReference>
<dbReference type="OrthoDB" id="39350at2"/>
<keyword evidence="5" id="KW-0677">Repeat</keyword>
<dbReference type="SUPFAM" id="SSF52540">
    <property type="entry name" value="P-loop containing nucleoside triphosphate hydrolases"/>
    <property type="match status" value="2"/>
</dbReference>
<keyword evidence="3" id="KW-1003">Cell membrane</keyword>
<evidence type="ECO:0000256" key="7">
    <source>
        <dbReference type="ARBA" id="ARBA00022840"/>
    </source>
</evidence>
<dbReference type="GO" id="GO:0005524">
    <property type="term" value="F:ATP binding"/>
    <property type="evidence" value="ECO:0007669"/>
    <property type="project" value="UniProtKB-KW"/>
</dbReference>
<evidence type="ECO:0000256" key="2">
    <source>
        <dbReference type="ARBA" id="ARBA00022448"/>
    </source>
</evidence>
<dbReference type="AlphaFoldDB" id="A0A4R9BYG9"/>
<dbReference type="InterPro" id="IPR003439">
    <property type="entry name" value="ABC_transporter-like_ATP-bd"/>
</dbReference>
<name>A0A4R9BYG9_9MICO</name>
<dbReference type="NCBIfam" id="NF040905">
    <property type="entry name" value="GguA"/>
    <property type="match status" value="1"/>
</dbReference>
<evidence type="ECO:0000256" key="4">
    <source>
        <dbReference type="ARBA" id="ARBA00022597"/>
    </source>
</evidence>
<keyword evidence="7 11" id="KW-0067">ATP-binding</keyword>
<feature type="domain" description="ABC transporter" evidence="10">
    <location>
        <begin position="257"/>
        <end position="501"/>
    </location>
</feature>
<evidence type="ECO:0000256" key="9">
    <source>
        <dbReference type="ARBA" id="ARBA00023136"/>
    </source>
</evidence>
<evidence type="ECO:0000313" key="11">
    <source>
        <dbReference type="EMBL" id="TFD93541.1"/>
    </source>
</evidence>
<dbReference type="InterPro" id="IPR017871">
    <property type="entry name" value="ABC_transporter-like_CS"/>
</dbReference>
<dbReference type="InterPro" id="IPR050107">
    <property type="entry name" value="ABC_carbohydrate_import_ATPase"/>
</dbReference>
<dbReference type="CDD" id="cd03216">
    <property type="entry name" value="ABC_Carb_Monos_I"/>
    <property type="match status" value="1"/>
</dbReference>
<comment type="caution">
    <text evidence="11">The sequence shown here is derived from an EMBL/GenBank/DDBJ whole genome shotgun (WGS) entry which is preliminary data.</text>
</comment>
<evidence type="ECO:0000313" key="12">
    <source>
        <dbReference type="Proteomes" id="UP000298468"/>
    </source>
</evidence>
<keyword evidence="6" id="KW-0547">Nucleotide-binding</keyword>
<protein>
    <submittedName>
        <fullName evidence="11">ATP-binding cassette domain-containing protein</fullName>
    </submittedName>
</protein>